<feature type="transmembrane region" description="Helical" evidence="1">
    <location>
        <begin position="12"/>
        <end position="34"/>
    </location>
</feature>
<keyword evidence="4" id="KW-1185">Reference proteome</keyword>
<name>A0A543HIQ7_9MICO</name>
<dbReference type="InterPro" id="IPR019251">
    <property type="entry name" value="DUF2231_TM"/>
</dbReference>
<dbReference type="EMBL" id="VFPM01000003">
    <property type="protein sequence ID" value="TQM58216.1"/>
    <property type="molecule type" value="Genomic_DNA"/>
</dbReference>
<keyword evidence="1" id="KW-0472">Membrane</keyword>
<feature type="transmembrane region" description="Helical" evidence="1">
    <location>
        <begin position="124"/>
        <end position="147"/>
    </location>
</feature>
<keyword evidence="1" id="KW-1133">Transmembrane helix</keyword>
<dbReference type="RefSeq" id="WP_141845583.1">
    <property type="nucleotide sequence ID" value="NZ_VFPM01000003.1"/>
</dbReference>
<feature type="domain" description="DUF2231" evidence="2">
    <location>
        <begin position="7"/>
        <end position="156"/>
    </location>
</feature>
<reference evidence="3 4" key="1">
    <citation type="submission" date="2019-06" db="EMBL/GenBank/DDBJ databases">
        <title>Genome sequencing of plant associated microbes to promote plant fitness in Sorghum bicolor and Oryza sativa.</title>
        <authorList>
            <person name="Coleman-Derr D."/>
        </authorList>
    </citation>
    <scope>NUCLEOTIDE SEQUENCE [LARGE SCALE GENOMIC DNA]</scope>
    <source>
        <strain evidence="3 4">KV-663</strain>
    </source>
</reference>
<accession>A0A543HIQ7</accession>
<dbReference type="Proteomes" id="UP000316747">
    <property type="component" value="Unassembled WGS sequence"/>
</dbReference>
<dbReference type="OrthoDB" id="4864772at2"/>
<proteinExistence type="predicted"/>
<protein>
    <recommendedName>
        <fullName evidence="2">DUF2231 domain-containing protein</fullName>
    </recommendedName>
</protein>
<evidence type="ECO:0000259" key="2">
    <source>
        <dbReference type="Pfam" id="PF09990"/>
    </source>
</evidence>
<evidence type="ECO:0000313" key="4">
    <source>
        <dbReference type="Proteomes" id="UP000316747"/>
    </source>
</evidence>
<dbReference type="AlphaFoldDB" id="A0A543HIQ7"/>
<evidence type="ECO:0000313" key="3">
    <source>
        <dbReference type="EMBL" id="TQM58216.1"/>
    </source>
</evidence>
<feature type="transmembrane region" description="Helical" evidence="1">
    <location>
        <begin position="94"/>
        <end position="112"/>
    </location>
</feature>
<feature type="transmembrane region" description="Helical" evidence="1">
    <location>
        <begin position="41"/>
        <end position="61"/>
    </location>
</feature>
<organism evidence="3 4">
    <name type="scientific">Humibacillus xanthopallidus</name>
    <dbReference type="NCBI Taxonomy" id="412689"/>
    <lineage>
        <taxon>Bacteria</taxon>
        <taxon>Bacillati</taxon>
        <taxon>Actinomycetota</taxon>
        <taxon>Actinomycetes</taxon>
        <taxon>Micrococcales</taxon>
        <taxon>Intrasporangiaceae</taxon>
        <taxon>Humibacillus</taxon>
    </lineage>
</organism>
<sequence>MFDYIFGLPMHALIIHAVVVLVPLSALVAIAFAVRPVWRHLLRWPVAIGGVISGVTAFVAAESGEALQRRVTQVRAATTDFDLLREHVEWGDRAKIICLLFMVLCLVAAWFLRAPDEDEPRRRMLEVPLAILLVVSALAALITVVLAGHAGAEVTWAGLA</sequence>
<gene>
    <name evidence="3" type="ORF">FBY41_3576</name>
</gene>
<comment type="caution">
    <text evidence="3">The sequence shown here is derived from an EMBL/GenBank/DDBJ whole genome shotgun (WGS) entry which is preliminary data.</text>
</comment>
<evidence type="ECO:0000256" key="1">
    <source>
        <dbReference type="SAM" id="Phobius"/>
    </source>
</evidence>
<keyword evidence="1" id="KW-0812">Transmembrane</keyword>
<dbReference type="Pfam" id="PF09990">
    <property type="entry name" value="DUF2231"/>
    <property type="match status" value="1"/>
</dbReference>